<dbReference type="InterPro" id="IPR013961">
    <property type="entry name" value="RAI1"/>
</dbReference>
<gene>
    <name evidence="2" type="ORF">SAPINGB_P003526</name>
</gene>
<reference evidence="2 3" key="1">
    <citation type="submission" date="2019-09" db="EMBL/GenBank/DDBJ databases">
        <authorList>
            <person name="Brejova B."/>
        </authorList>
    </citation>
    <scope>NUCLEOTIDE SEQUENCE [LARGE SCALE GENOMIC DNA]</scope>
</reference>
<keyword evidence="3" id="KW-1185">Reference proteome</keyword>
<dbReference type="RefSeq" id="XP_031854135.1">
    <property type="nucleotide sequence ID" value="XM_031998244.1"/>
</dbReference>
<dbReference type="AlphaFoldDB" id="A0A5E8BX93"/>
<dbReference type="GeneID" id="43582344"/>
<organism evidence="2 3">
    <name type="scientific">Magnusiomyces paraingens</name>
    <dbReference type="NCBI Taxonomy" id="2606893"/>
    <lineage>
        <taxon>Eukaryota</taxon>
        <taxon>Fungi</taxon>
        <taxon>Dikarya</taxon>
        <taxon>Ascomycota</taxon>
        <taxon>Saccharomycotina</taxon>
        <taxon>Dipodascomycetes</taxon>
        <taxon>Dipodascales</taxon>
        <taxon>Dipodascaceae</taxon>
        <taxon>Magnusiomyces</taxon>
    </lineage>
</organism>
<name>A0A5E8BX93_9ASCO</name>
<evidence type="ECO:0000259" key="1">
    <source>
        <dbReference type="Pfam" id="PF08652"/>
    </source>
</evidence>
<dbReference type="Pfam" id="PF08652">
    <property type="entry name" value="RAI1"/>
    <property type="match status" value="1"/>
</dbReference>
<accession>A0A5E8BX93</accession>
<feature type="domain" description="RAI1-like" evidence="1">
    <location>
        <begin position="41"/>
        <end position="179"/>
    </location>
</feature>
<protein>
    <recommendedName>
        <fullName evidence="1">RAI1-like domain-containing protein</fullName>
    </recommendedName>
</protein>
<dbReference type="Proteomes" id="UP000398389">
    <property type="component" value="Unassembled WGS sequence"/>
</dbReference>
<proteinExistence type="predicted"/>
<evidence type="ECO:0000313" key="3">
    <source>
        <dbReference type="Proteomes" id="UP000398389"/>
    </source>
</evidence>
<evidence type="ECO:0000313" key="2">
    <source>
        <dbReference type="EMBL" id="VVT53345.1"/>
    </source>
</evidence>
<dbReference type="EMBL" id="CABVLU010000003">
    <property type="protein sequence ID" value="VVT53345.1"/>
    <property type="molecule type" value="Genomic_DNA"/>
</dbReference>
<sequence>MSNSKTNIYPFKNHPENVRFKWPVQLLRYTTENGPQETNTFWYYSRPHDLHSVDLKCGYDPIIQKERVKKAYDQDKFKIEFFQNAIITYEQWSHNRIKSDIVITHTLFQVIAGFPFEIHGSRSKRLKLVAQMYNGQLFITEQLKPSPGKIHDSEALYKYFTLQFQQSVTIETPNHPQQRYQPIDMDTIPSQYALMLGGVGDVTIWQNAWALNLEKVEGEEALNDDKYFESLGGQLLWIEDIPILQAPKWDLSEGMKKEGVLYAYNWNPEQCIGWTRDVFKAILDAVKAQEADDSSVFNIQILQEGPLRVTIDVEKIPDAKELITPKFKEWREKRKDL</sequence>